<feature type="transmembrane region" description="Helical" evidence="1">
    <location>
        <begin position="223"/>
        <end position="249"/>
    </location>
</feature>
<dbReference type="PANTHER" id="PTHR37305">
    <property type="entry name" value="INTEGRAL MEMBRANE PROTEIN-RELATED"/>
    <property type="match status" value="1"/>
</dbReference>
<keyword evidence="1" id="KW-0472">Membrane</keyword>
<dbReference type="PANTHER" id="PTHR37305:SF1">
    <property type="entry name" value="MEMBRANE PROTEIN"/>
    <property type="match status" value="1"/>
</dbReference>
<evidence type="ECO:0000313" key="2">
    <source>
        <dbReference type="EMBL" id="SFE22369.1"/>
    </source>
</evidence>
<dbReference type="RefSeq" id="WP_091185812.1">
    <property type="nucleotide sequence ID" value="NZ_FOMT01000002.1"/>
</dbReference>
<dbReference type="Proteomes" id="UP000198855">
    <property type="component" value="Unassembled WGS sequence"/>
</dbReference>
<organism evidence="2 3">
    <name type="scientific">Paenibacillus catalpae</name>
    <dbReference type="NCBI Taxonomy" id="1045775"/>
    <lineage>
        <taxon>Bacteria</taxon>
        <taxon>Bacillati</taxon>
        <taxon>Bacillota</taxon>
        <taxon>Bacilli</taxon>
        <taxon>Bacillales</taxon>
        <taxon>Paenibacillaceae</taxon>
        <taxon>Paenibacillus</taxon>
    </lineage>
</organism>
<feature type="transmembrane region" description="Helical" evidence="1">
    <location>
        <begin position="308"/>
        <end position="327"/>
    </location>
</feature>
<dbReference type="STRING" id="1045775.SAMN05216378_2787"/>
<dbReference type="AlphaFoldDB" id="A0A1I1YSF5"/>
<keyword evidence="3" id="KW-1185">Reference proteome</keyword>
<dbReference type="EMBL" id="FOMT01000002">
    <property type="protein sequence ID" value="SFE22369.1"/>
    <property type="molecule type" value="Genomic_DNA"/>
</dbReference>
<keyword evidence="1" id="KW-0812">Transmembrane</keyword>
<feature type="transmembrane region" description="Helical" evidence="1">
    <location>
        <begin position="269"/>
        <end position="296"/>
    </location>
</feature>
<gene>
    <name evidence="2" type="ORF">SAMN05216378_2787</name>
</gene>
<protein>
    <recommendedName>
        <fullName evidence="4">ABC-2 family transporter protein</fullName>
    </recommendedName>
</protein>
<proteinExistence type="predicted"/>
<dbReference type="OrthoDB" id="2523362at2"/>
<feature type="transmembrane region" description="Helical" evidence="1">
    <location>
        <begin position="166"/>
        <end position="193"/>
    </location>
</feature>
<feature type="transmembrane region" description="Helical" evidence="1">
    <location>
        <begin position="365"/>
        <end position="389"/>
    </location>
</feature>
<evidence type="ECO:0000313" key="3">
    <source>
        <dbReference type="Proteomes" id="UP000198855"/>
    </source>
</evidence>
<reference evidence="3" key="1">
    <citation type="submission" date="2016-10" db="EMBL/GenBank/DDBJ databases">
        <authorList>
            <person name="Varghese N."/>
            <person name="Submissions S."/>
        </authorList>
    </citation>
    <scope>NUCLEOTIDE SEQUENCE [LARGE SCALE GENOMIC DNA]</scope>
    <source>
        <strain evidence="3">CGMCC 1.10784</strain>
    </source>
</reference>
<sequence length="396" mass="43666">MKLFHYEMKKLLLNRNRLVLLAVLFALYLIVAWVSAKGVFELSGAAGKKATNEYVRLITENSGKLNPEQLEQSKTVLDAAIAQYGTGEGLMVKLNRDPVLKFHRQYVSFGNKVDEYWNGPQGIYALQEKLKQLEESGQTKTYEYRNASNRLDTELSIGEPVFKNTVFWNFFFIRFDGFMIIFLLLLVLTYFIAPLFTQEVRTEMDSIVLSTVKGRKEIVTAKLLSAGLSAAVVTVVYLAGSFIGTWMGYRDLSGIHASLRSLDGFGSSTLPISIGGAALFAGLWLIFAAVGFSMALALISSKLKSQSAAFGIGMVLLLAGSMSNYFSSAIKKLIWPIVDFNFGSLAMFSSIFGQARTYNLFGFPLTYGLAASMVCLLLALVSLLLTYAAQKKRSAA</sequence>
<accession>A0A1I1YSF5</accession>
<keyword evidence="1" id="KW-1133">Transmembrane helix</keyword>
<evidence type="ECO:0008006" key="4">
    <source>
        <dbReference type="Google" id="ProtNLM"/>
    </source>
</evidence>
<name>A0A1I1YSF5_9BACL</name>
<evidence type="ECO:0000256" key="1">
    <source>
        <dbReference type="SAM" id="Phobius"/>
    </source>
</evidence>